<accession>A0A5B7J046</accession>
<comment type="caution">
    <text evidence="2">The sequence shown here is derived from an EMBL/GenBank/DDBJ whole genome shotgun (WGS) entry which is preliminary data.</text>
</comment>
<evidence type="ECO:0000256" key="1">
    <source>
        <dbReference type="SAM" id="MobiDB-lite"/>
    </source>
</evidence>
<keyword evidence="3" id="KW-1185">Reference proteome</keyword>
<name>A0A5B7J046_PORTR</name>
<evidence type="ECO:0000313" key="3">
    <source>
        <dbReference type="Proteomes" id="UP000324222"/>
    </source>
</evidence>
<proteinExistence type="predicted"/>
<reference evidence="2 3" key="1">
    <citation type="submission" date="2019-05" db="EMBL/GenBank/DDBJ databases">
        <title>Another draft genome of Portunus trituberculatus and its Hox gene families provides insights of decapod evolution.</title>
        <authorList>
            <person name="Jeong J.-H."/>
            <person name="Song I."/>
            <person name="Kim S."/>
            <person name="Choi T."/>
            <person name="Kim D."/>
            <person name="Ryu S."/>
            <person name="Kim W."/>
        </authorList>
    </citation>
    <scope>NUCLEOTIDE SEQUENCE [LARGE SCALE GENOMIC DNA]</scope>
    <source>
        <tissue evidence="2">Muscle</tissue>
    </source>
</reference>
<dbReference type="Proteomes" id="UP000324222">
    <property type="component" value="Unassembled WGS sequence"/>
</dbReference>
<sequence>MFRNETLPSHSIPPNLALPRPAPPHPAQVTGGAIKRRQPRPAPSSVLQCPSEEPRRHLGNAGQPHKDRPPPLGIPA</sequence>
<protein>
    <submittedName>
        <fullName evidence="2">Uncharacterized protein</fullName>
    </submittedName>
</protein>
<gene>
    <name evidence="2" type="ORF">E2C01_085122</name>
</gene>
<dbReference type="AlphaFoldDB" id="A0A5B7J046"/>
<evidence type="ECO:0000313" key="2">
    <source>
        <dbReference type="EMBL" id="MPC90150.1"/>
    </source>
</evidence>
<feature type="region of interest" description="Disordered" evidence="1">
    <location>
        <begin position="1"/>
        <end position="76"/>
    </location>
</feature>
<organism evidence="2 3">
    <name type="scientific">Portunus trituberculatus</name>
    <name type="common">Swimming crab</name>
    <name type="synonym">Neptunus trituberculatus</name>
    <dbReference type="NCBI Taxonomy" id="210409"/>
    <lineage>
        <taxon>Eukaryota</taxon>
        <taxon>Metazoa</taxon>
        <taxon>Ecdysozoa</taxon>
        <taxon>Arthropoda</taxon>
        <taxon>Crustacea</taxon>
        <taxon>Multicrustacea</taxon>
        <taxon>Malacostraca</taxon>
        <taxon>Eumalacostraca</taxon>
        <taxon>Eucarida</taxon>
        <taxon>Decapoda</taxon>
        <taxon>Pleocyemata</taxon>
        <taxon>Brachyura</taxon>
        <taxon>Eubrachyura</taxon>
        <taxon>Portunoidea</taxon>
        <taxon>Portunidae</taxon>
        <taxon>Portuninae</taxon>
        <taxon>Portunus</taxon>
    </lineage>
</organism>
<dbReference type="EMBL" id="VSRR010083412">
    <property type="protein sequence ID" value="MPC90150.1"/>
    <property type="molecule type" value="Genomic_DNA"/>
</dbReference>